<protein>
    <recommendedName>
        <fullName evidence="1">Peptidoglycan binding-like domain-containing protein</fullName>
    </recommendedName>
</protein>
<feature type="domain" description="Peptidoglycan binding-like" evidence="1">
    <location>
        <begin position="61"/>
        <end position="103"/>
    </location>
</feature>
<dbReference type="SUPFAM" id="SSF47090">
    <property type="entry name" value="PGBD-like"/>
    <property type="match status" value="1"/>
</dbReference>
<name>A0A317TWY4_9GAMM</name>
<dbReference type="OrthoDB" id="6019510at2"/>
<evidence type="ECO:0000313" key="3">
    <source>
        <dbReference type="Proteomes" id="UP000247152"/>
    </source>
</evidence>
<gene>
    <name evidence="2" type="ORF">DGG96_19925</name>
</gene>
<dbReference type="InterPro" id="IPR036365">
    <property type="entry name" value="PGBD-like_sf"/>
</dbReference>
<dbReference type="Gene3D" id="1.10.101.10">
    <property type="entry name" value="PGBD-like superfamily/PGBD"/>
    <property type="match status" value="1"/>
</dbReference>
<evidence type="ECO:0000259" key="1">
    <source>
        <dbReference type="Pfam" id="PF01471"/>
    </source>
</evidence>
<dbReference type="AlphaFoldDB" id="A0A317TWY4"/>
<proteinExistence type="predicted"/>
<accession>A0A317TWY4</accession>
<feature type="non-terminal residue" evidence="2">
    <location>
        <position position="194"/>
    </location>
</feature>
<reference evidence="2 3" key="1">
    <citation type="submission" date="2018-05" db="EMBL/GenBank/DDBJ databases">
        <title>Legionella qingyii sp.nov., whole genome shotgun sequence.</title>
        <authorList>
            <person name="Wu H."/>
            <person name="Zhu Q."/>
            <person name="Hu C."/>
        </authorList>
    </citation>
    <scope>NUCLEOTIDE SEQUENCE [LARGE SCALE GENOMIC DNA]</scope>
    <source>
        <strain evidence="2 3">HEB18</strain>
    </source>
</reference>
<comment type="caution">
    <text evidence="2">The sequence shown here is derived from an EMBL/GenBank/DDBJ whole genome shotgun (WGS) entry which is preliminary data.</text>
</comment>
<dbReference type="EMBL" id="QHJG01000058">
    <property type="protein sequence ID" value="PWY53894.1"/>
    <property type="molecule type" value="Genomic_DNA"/>
</dbReference>
<dbReference type="InterPro" id="IPR036366">
    <property type="entry name" value="PGBDSf"/>
</dbReference>
<dbReference type="InterPro" id="IPR002477">
    <property type="entry name" value="Peptidoglycan-bd-like"/>
</dbReference>
<dbReference type="Pfam" id="PF01471">
    <property type="entry name" value="PG_binding_1"/>
    <property type="match status" value="1"/>
</dbReference>
<dbReference type="Gene3D" id="2.10.25.10">
    <property type="entry name" value="Laminin"/>
    <property type="match status" value="1"/>
</dbReference>
<evidence type="ECO:0000313" key="2">
    <source>
        <dbReference type="EMBL" id="PWY53894.1"/>
    </source>
</evidence>
<organism evidence="2 3">
    <name type="scientific">Legionella qingyii</name>
    <dbReference type="NCBI Taxonomy" id="2184757"/>
    <lineage>
        <taxon>Bacteria</taxon>
        <taxon>Pseudomonadati</taxon>
        <taxon>Pseudomonadota</taxon>
        <taxon>Gammaproteobacteria</taxon>
        <taxon>Legionellales</taxon>
        <taxon>Legionellaceae</taxon>
        <taxon>Legionella</taxon>
    </lineage>
</organism>
<sequence length="194" mass="22175">MVGNYNRRCGNFRYRPSNFESAKSYIKNYRAVLESEGAALFSRSTISVNSSDNHALPDKTLQEIQKKLNQLGYDSGYPDGFLGVKTKRAILKFQGDMRINTDKLTNKTLLKHLSLAKLKKEKQLKIQKNFITSTEKRKNVDAHHSLKSEIPQHAELDYLGHGWVCSRGYKQNGNECIKVVIPQNAELDYLGHSW</sequence>
<dbReference type="Proteomes" id="UP000247152">
    <property type="component" value="Unassembled WGS sequence"/>
</dbReference>